<dbReference type="AlphaFoldDB" id="A0A1B9AJ94"/>
<dbReference type="Gene3D" id="3.40.630.30">
    <property type="match status" value="1"/>
</dbReference>
<dbReference type="CDD" id="cd04301">
    <property type="entry name" value="NAT_SF"/>
    <property type="match status" value="1"/>
</dbReference>
<evidence type="ECO:0000313" key="5">
    <source>
        <dbReference type="Proteomes" id="UP000092578"/>
    </source>
</evidence>
<dbReference type="InterPro" id="IPR000182">
    <property type="entry name" value="GNAT_dom"/>
</dbReference>
<dbReference type="InterPro" id="IPR016181">
    <property type="entry name" value="Acyl_CoA_acyltransferase"/>
</dbReference>
<dbReference type="InterPro" id="IPR017274">
    <property type="entry name" value="YlbP"/>
</dbReference>
<reference evidence="5" key="1">
    <citation type="submission" date="2016-05" db="EMBL/GenBank/DDBJ databases">
        <authorList>
            <person name="Liu B."/>
            <person name="Wang J."/>
            <person name="Zhu Y."/>
            <person name="Liu G."/>
            <person name="Chen Q."/>
            <person name="Chen Z."/>
            <person name="Lan J."/>
            <person name="Che J."/>
            <person name="Ge C."/>
            <person name="Shi H."/>
            <person name="Pan Z."/>
            <person name="Liu X."/>
        </authorList>
    </citation>
    <scope>NUCLEOTIDE SEQUENCE [LARGE SCALE GENOMIC DNA]</scope>
    <source>
        <strain evidence="5">FJAT-27215</strain>
    </source>
</reference>
<comment type="caution">
    <text evidence="4">The sequence shown here is derived from an EMBL/GenBank/DDBJ whole genome shotgun (WGS) entry which is preliminary data.</text>
</comment>
<evidence type="ECO:0000313" key="4">
    <source>
        <dbReference type="EMBL" id="OCA83922.1"/>
    </source>
</evidence>
<accession>A0A1B9AJ94</accession>
<sequence length="152" mass="17588">MAVTVENLKLNFKTMDEFKRFKEYGLEELSMLEEFQIYMVEDHATSPFYGIYYGDKLAARMCLYVKKDGAALLENGPDQYLEIWKLEVLPQYQHKGLGLKLVEFAKSFNLPILTKPKVKSHSFWEKMGFSPLSESSSRLIWNPSASTTQKIS</sequence>
<dbReference type="RefSeq" id="WP_065411551.1">
    <property type="nucleotide sequence ID" value="NZ_MAYT01000028.1"/>
</dbReference>
<gene>
    <name evidence="4" type="ORF">A8F95_13180</name>
</gene>
<keyword evidence="1" id="KW-0808">Transferase</keyword>
<evidence type="ECO:0000256" key="1">
    <source>
        <dbReference type="ARBA" id="ARBA00022679"/>
    </source>
</evidence>
<evidence type="ECO:0000256" key="2">
    <source>
        <dbReference type="ARBA" id="ARBA00023315"/>
    </source>
</evidence>
<protein>
    <recommendedName>
        <fullName evidence="3">N-acetyltransferase domain-containing protein</fullName>
    </recommendedName>
</protein>
<dbReference type="GO" id="GO:0016747">
    <property type="term" value="F:acyltransferase activity, transferring groups other than amino-acyl groups"/>
    <property type="evidence" value="ECO:0007669"/>
    <property type="project" value="InterPro"/>
</dbReference>
<dbReference type="Pfam" id="PF00583">
    <property type="entry name" value="Acetyltransf_1"/>
    <property type="match status" value="1"/>
</dbReference>
<dbReference type="EMBL" id="MAYT01000028">
    <property type="protein sequence ID" value="OCA83922.1"/>
    <property type="molecule type" value="Genomic_DNA"/>
</dbReference>
<dbReference type="SUPFAM" id="SSF55729">
    <property type="entry name" value="Acyl-CoA N-acyltransferases (Nat)"/>
    <property type="match status" value="1"/>
</dbReference>
<dbReference type="PROSITE" id="PS51186">
    <property type="entry name" value="GNAT"/>
    <property type="match status" value="1"/>
</dbReference>
<dbReference type="Proteomes" id="UP000092578">
    <property type="component" value="Unassembled WGS sequence"/>
</dbReference>
<organism evidence="4 5">
    <name type="scientific">Pseudobacillus wudalianchiensis</name>
    <dbReference type="NCBI Taxonomy" id="1743143"/>
    <lineage>
        <taxon>Bacteria</taxon>
        <taxon>Bacillati</taxon>
        <taxon>Bacillota</taxon>
        <taxon>Bacilli</taxon>
        <taxon>Bacillales</taxon>
        <taxon>Bacillaceae</taxon>
        <taxon>Pseudobacillus</taxon>
    </lineage>
</organism>
<proteinExistence type="predicted"/>
<dbReference type="PIRSF" id="PIRSF037732">
    <property type="entry name" value="YlbP_prd"/>
    <property type="match status" value="1"/>
</dbReference>
<evidence type="ECO:0000259" key="3">
    <source>
        <dbReference type="PROSITE" id="PS51186"/>
    </source>
</evidence>
<name>A0A1B9AJ94_9BACI</name>
<keyword evidence="5" id="KW-1185">Reference proteome</keyword>
<feature type="domain" description="N-acetyltransferase" evidence="3">
    <location>
        <begin position="3"/>
        <end position="152"/>
    </location>
</feature>
<keyword evidence="2" id="KW-0012">Acyltransferase</keyword>